<feature type="domain" description="Methyltransferase" evidence="1">
    <location>
        <begin position="37"/>
        <end position="142"/>
    </location>
</feature>
<gene>
    <name evidence="2" type="ORF">BJL90_10000</name>
</gene>
<dbReference type="GO" id="GO:0032259">
    <property type="term" value="P:methylation"/>
    <property type="evidence" value="ECO:0007669"/>
    <property type="project" value="UniProtKB-KW"/>
</dbReference>
<keyword evidence="2" id="KW-0808">Transferase</keyword>
<name>A0ABM6EZC8_9CLOT</name>
<dbReference type="InterPro" id="IPR025714">
    <property type="entry name" value="Methyltranfer_dom"/>
</dbReference>
<sequence length="202" mass="23191">MMEYTGERIIPKLMNPKNGLVIEHIARYAFANEFCKGRVLDIACGSGYGSEILLTDNDKITKLVGIDISTESIAYAKQHYSFPQTSYYTDNALNKDLHTIYGTFDTIISFETIEHFEGDEIFVQNLYNLLKPNGTLIISTPFGRGKDHPCSCPFHVFQYTEEEFLEVLKPFQQIAMYHQIDSTIELPKEDQKYYLMVAVCKK</sequence>
<dbReference type="GO" id="GO:0008168">
    <property type="term" value="F:methyltransferase activity"/>
    <property type="evidence" value="ECO:0007669"/>
    <property type="project" value="UniProtKB-KW"/>
</dbReference>
<dbReference type="EMBL" id="CP017603">
    <property type="protein sequence ID" value="AOY78325.1"/>
    <property type="molecule type" value="Genomic_DNA"/>
</dbReference>
<dbReference type="SUPFAM" id="SSF53335">
    <property type="entry name" value="S-adenosyl-L-methionine-dependent methyltransferases"/>
    <property type="match status" value="1"/>
</dbReference>
<dbReference type="Gene3D" id="3.40.50.150">
    <property type="entry name" value="Vaccinia Virus protein VP39"/>
    <property type="match status" value="1"/>
</dbReference>
<keyword evidence="2" id="KW-0489">Methyltransferase</keyword>
<organism evidence="2 3">
    <name type="scientific">Clostridium formicaceticum</name>
    <dbReference type="NCBI Taxonomy" id="1497"/>
    <lineage>
        <taxon>Bacteria</taxon>
        <taxon>Bacillati</taxon>
        <taxon>Bacillota</taxon>
        <taxon>Clostridia</taxon>
        <taxon>Eubacteriales</taxon>
        <taxon>Clostridiaceae</taxon>
        <taxon>Clostridium</taxon>
    </lineage>
</organism>
<proteinExistence type="predicted"/>
<dbReference type="Pfam" id="PF13847">
    <property type="entry name" value="Methyltransf_31"/>
    <property type="match status" value="1"/>
</dbReference>
<evidence type="ECO:0000259" key="1">
    <source>
        <dbReference type="Pfam" id="PF13847"/>
    </source>
</evidence>
<accession>A0ABM6EZC8</accession>
<dbReference type="PANTHER" id="PTHR43464">
    <property type="entry name" value="METHYLTRANSFERASE"/>
    <property type="match status" value="1"/>
</dbReference>
<protein>
    <submittedName>
        <fullName evidence="2">SAM-dependent methyltransferase</fullName>
    </submittedName>
</protein>
<dbReference type="InterPro" id="IPR029063">
    <property type="entry name" value="SAM-dependent_MTases_sf"/>
</dbReference>
<keyword evidence="3" id="KW-1185">Reference proteome</keyword>
<reference evidence="2 3" key="1">
    <citation type="submission" date="2016-10" db="EMBL/GenBank/DDBJ databases">
        <title>Complete Genome Sequence of Acetogen Clostridium formicoaceticum ATCC 27076.</title>
        <authorList>
            <person name="Bao T."/>
            <person name="Cheng C."/>
            <person name="Zhao J."/>
            <person name="Yang S.-T."/>
            <person name="Wang J."/>
            <person name="Wang M."/>
        </authorList>
    </citation>
    <scope>NUCLEOTIDE SEQUENCE [LARGE SCALE GENOMIC DNA]</scope>
    <source>
        <strain evidence="2 3">ATCC 27076</strain>
    </source>
</reference>
<dbReference type="Proteomes" id="UP000177894">
    <property type="component" value="Chromosome"/>
</dbReference>
<evidence type="ECO:0000313" key="2">
    <source>
        <dbReference type="EMBL" id="AOY78325.1"/>
    </source>
</evidence>
<evidence type="ECO:0000313" key="3">
    <source>
        <dbReference type="Proteomes" id="UP000177894"/>
    </source>
</evidence>
<dbReference type="PANTHER" id="PTHR43464:SF92">
    <property type="entry name" value="SLR1071 PROTEIN"/>
    <property type="match status" value="1"/>
</dbReference>
<dbReference type="CDD" id="cd02440">
    <property type="entry name" value="AdoMet_MTases"/>
    <property type="match status" value="1"/>
</dbReference>